<feature type="compositionally biased region" description="Low complexity" evidence="2">
    <location>
        <begin position="221"/>
        <end position="239"/>
    </location>
</feature>
<evidence type="ECO:0000256" key="2">
    <source>
        <dbReference type="SAM" id="MobiDB-lite"/>
    </source>
</evidence>
<feature type="region of interest" description="Disordered" evidence="2">
    <location>
        <begin position="676"/>
        <end position="715"/>
    </location>
</feature>
<accession>A0A0F7SIJ7</accession>
<feature type="compositionally biased region" description="Basic and acidic residues" evidence="2">
    <location>
        <begin position="145"/>
        <end position="168"/>
    </location>
</feature>
<feature type="compositionally biased region" description="Basic and acidic residues" evidence="2">
    <location>
        <begin position="689"/>
        <end position="700"/>
    </location>
</feature>
<feature type="compositionally biased region" description="Polar residues" evidence="2">
    <location>
        <begin position="527"/>
        <end position="547"/>
    </location>
</feature>
<feature type="compositionally biased region" description="Pro residues" evidence="2">
    <location>
        <begin position="361"/>
        <end position="376"/>
    </location>
</feature>
<evidence type="ECO:0000259" key="3">
    <source>
        <dbReference type="PROSITE" id="PS50013"/>
    </source>
</evidence>
<feature type="compositionally biased region" description="Acidic residues" evidence="2">
    <location>
        <begin position="281"/>
        <end position="290"/>
    </location>
</feature>
<protein>
    <submittedName>
        <fullName evidence="4">Chromo domain/shadow</fullName>
    </submittedName>
</protein>
<organism evidence="4">
    <name type="scientific">Phaffia rhodozyma</name>
    <name type="common">Yeast</name>
    <name type="synonym">Xanthophyllomyces dendrorhous</name>
    <dbReference type="NCBI Taxonomy" id="264483"/>
    <lineage>
        <taxon>Eukaryota</taxon>
        <taxon>Fungi</taxon>
        <taxon>Dikarya</taxon>
        <taxon>Basidiomycota</taxon>
        <taxon>Agaricomycotina</taxon>
        <taxon>Tremellomycetes</taxon>
        <taxon>Cystofilobasidiales</taxon>
        <taxon>Mrakiaceae</taxon>
        <taxon>Phaffia</taxon>
    </lineage>
</organism>
<dbReference type="AlphaFoldDB" id="A0A0F7SIJ7"/>
<feature type="compositionally biased region" description="Polar residues" evidence="2">
    <location>
        <begin position="292"/>
        <end position="304"/>
    </location>
</feature>
<feature type="compositionally biased region" description="Polar residues" evidence="2">
    <location>
        <begin position="240"/>
        <end position="252"/>
    </location>
</feature>
<feature type="compositionally biased region" description="Low complexity" evidence="2">
    <location>
        <begin position="558"/>
        <end position="577"/>
    </location>
</feature>
<evidence type="ECO:0000313" key="4">
    <source>
        <dbReference type="EMBL" id="CDZ98766.1"/>
    </source>
</evidence>
<feature type="compositionally biased region" description="Low complexity" evidence="2">
    <location>
        <begin position="169"/>
        <end position="178"/>
    </location>
</feature>
<feature type="domain" description="Chromo" evidence="3">
    <location>
        <begin position="91"/>
        <end position="155"/>
    </location>
</feature>
<feature type="compositionally biased region" description="Polar residues" evidence="2">
    <location>
        <begin position="336"/>
        <end position="349"/>
    </location>
</feature>
<dbReference type="EMBL" id="LN483345">
    <property type="protein sequence ID" value="CDZ98766.1"/>
    <property type="molecule type" value="Genomic_DNA"/>
</dbReference>
<feature type="compositionally biased region" description="Basic and acidic residues" evidence="2">
    <location>
        <begin position="11"/>
        <end position="23"/>
    </location>
</feature>
<feature type="compositionally biased region" description="Low complexity" evidence="2">
    <location>
        <begin position="314"/>
        <end position="323"/>
    </location>
</feature>
<feature type="region of interest" description="Disordered" evidence="2">
    <location>
        <begin position="926"/>
        <end position="969"/>
    </location>
</feature>
<feature type="compositionally biased region" description="Polar residues" evidence="2">
    <location>
        <begin position="611"/>
        <end position="620"/>
    </location>
</feature>
<sequence length="1172" mass="126307">MSFRNTLPFSSDDHETKTVEKPKGRSITSVAGSYARPRGSQKRKTLATIKRSDNDDEVDEIDEIDEIDDIGIVEEEEAEAEEDNSDQGDMFQAVRIIKQKRNKFLVEWAGIDPRTNKPWEPTWEPYDHCNVLLMEEWELLKASKAEEEKKKKEAHEGKSLKDKRKRESTSSTTSTVPPKRTRTSLPTASTSQLSPQSKPTSSSSSIRDFFDQSPSKIGQRSTSKSNSSVISSKPVSSNSLASTPKTTRLAQPSSVKQSSKKKLRPSPPNNNQTTAQRVEDEVIIIDEADLPEQTSEPLNSQPSVSRPLVNLPASSSTSSETHIHTILEATDQIQPFVSENAPHSASDNLSVAIAADRLPSSPSPQLKPPSDKPTPSDPITKLPLVSKPIASPTARFSAKGSTAVPPNVPSFPFSVAAPKANSVFASVTQRPNQESSQGNSSKGTIVPDSQATSSIRSQPSADKTAPYSQLFASVSNPSTSFPSSALALDTTVTAPSTASVDSTSTSDITLTAASVTGQSKEQGREPMSSQIEEFTPPNHQESSQPTPSAHEPKSEKASTTSQSESISDSTSSDVHSSVLPNQPSLNTQSAVDKPSQPIDSKPSDVPHSILSVPQSKTSSHQPPPTFRPQATTSVINKTLVTGNSPSVTTTVPTIATSVPISYPQTLPVPQKNLTNTTAAASTASTSQEPDEKIAVDESIVKDSQVLGPSVDEEDRMSVISIEDADESKTVDAPSYKKPEAEPNVSAPIVPAAVPSPESSTQIRLLKSELSAINKANAVLEEQNTVLRNRLKSTEDDNEFIKDQYRTSSDRAVSAARELQQAESTIAKLESQVKLGVQQMNLMFQSQVNVLTKQVTQLRAQKELLLEQAALTDGGVRERAARAPVLEREVELLKTELEETRQAAEEAEDSVEALQLEVRRLRALNRQISPDDVPSEAESEGNMDYLPVDEPDDESYRGRSSLPDRPSRIGTRRTAAAAAAAAVTNNVIQSTSYPATSNGTVQTLAHHLLPAERTIPTSPPSPASSVLDLTTATLNDPSAEFNRPPSESLPPSPGLEFIAPGSINPLFLQRSHPHPHRLPTRSISPVVNARDETESLEPEFLGGLPPVVPVEVDDDGQVGGSTVGRDHGEREPLPDKVFQCQWQTVDGESCDILAPSREALVVHMMAHGIHLST</sequence>
<keyword evidence="1" id="KW-0175">Coiled coil</keyword>
<feature type="coiled-coil region" evidence="1">
    <location>
        <begin position="762"/>
        <end position="923"/>
    </location>
</feature>
<dbReference type="CDD" id="cd00024">
    <property type="entry name" value="CD_CSD"/>
    <property type="match status" value="1"/>
</dbReference>
<feature type="region of interest" description="Disordered" evidence="2">
    <location>
        <begin position="492"/>
        <end position="632"/>
    </location>
</feature>
<feature type="region of interest" description="Disordered" evidence="2">
    <location>
        <begin position="336"/>
        <end position="387"/>
    </location>
</feature>
<dbReference type="PROSITE" id="PS50013">
    <property type="entry name" value="CHROMO_2"/>
    <property type="match status" value="1"/>
</dbReference>
<feature type="compositionally biased region" description="Low complexity" evidence="2">
    <location>
        <begin position="676"/>
        <end position="686"/>
    </location>
</feature>
<dbReference type="InterPro" id="IPR000953">
    <property type="entry name" value="Chromo/chromo_shadow_dom"/>
</dbReference>
<feature type="compositionally biased region" description="Low complexity" evidence="2">
    <location>
        <begin position="492"/>
        <end position="514"/>
    </location>
</feature>
<evidence type="ECO:0000256" key="1">
    <source>
        <dbReference type="SAM" id="Coils"/>
    </source>
</evidence>
<reference evidence="4" key="1">
    <citation type="submission" date="2014-08" db="EMBL/GenBank/DDBJ databases">
        <authorList>
            <person name="Sharma Rahul"/>
            <person name="Thines Marco"/>
        </authorList>
    </citation>
    <scope>NUCLEOTIDE SEQUENCE</scope>
</reference>
<feature type="compositionally biased region" description="Polar residues" evidence="2">
    <location>
        <begin position="578"/>
        <end position="590"/>
    </location>
</feature>
<feature type="compositionally biased region" description="Acidic residues" evidence="2">
    <location>
        <begin position="932"/>
        <end position="952"/>
    </location>
</feature>
<name>A0A0F7SIJ7_PHARH</name>
<proteinExistence type="predicted"/>
<feature type="region of interest" description="Disordered" evidence="2">
    <location>
        <begin position="145"/>
        <end position="323"/>
    </location>
</feature>
<feature type="region of interest" description="Disordered" evidence="2">
    <location>
        <begin position="393"/>
        <end position="412"/>
    </location>
</feature>
<feature type="region of interest" description="Disordered" evidence="2">
    <location>
        <begin position="1"/>
        <end position="56"/>
    </location>
</feature>
<feature type="compositionally biased region" description="Low complexity" evidence="2">
    <location>
        <begin position="189"/>
        <end position="205"/>
    </location>
</feature>
<feature type="region of interest" description="Disordered" evidence="2">
    <location>
        <begin position="424"/>
        <end position="465"/>
    </location>
</feature>